<dbReference type="InterPro" id="IPR016181">
    <property type="entry name" value="Acyl_CoA_acyltransferase"/>
</dbReference>
<dbReference type="InterPro" id="IPR000182">
    <property type="entry name" value="GNAT_dom"/>
</dbReference>
<dbReference type="Proteomes" id="UP000295418">
    <property type="component" value="Unassembled WGS sequence"/>
</dbReference>
<dbReference type="GO" id="GO:0016747">
    <property type="term" value="F:acyltransferase activity, transferring groups other than amino-acyl groups"/>
    <property type="evidence" value="ECO:0007669"/>
    <property type="project" value="InterPro"/>
</dbReference>
<organism evidence="2 3">
    <name type="scientific">Paenibacillus albiflavus</name>
    <dbReference type="NCBI Taxonomy" id="2545760"/>
    <lineage>
        <taxon>Bacteria</taxon>
        <taxon>Bacillati</taxon>
        <taxon>Bacillota</taxon>
        <taxon>Bacilli</taxon>
        <taxon>Bacillales</taxon>
        <taxon>Paenibacillaceae</taxon>
        <taxon>Paenibacillus</taxon>
    </lineage>
</organism>
<evidence type="ECO:0000313" key="2">
    <source>
        <dbReference type="EMBL" id="TCZ80257.1"/>
    </source>
</evidence>
<keyword evidence="3" id="KW-1185">Reference proteome</keyword>
<dbReference type="Gene3D" id="3.40.630.30">
    <property type="match status" value="1"/>
</dbReference>
<dbReference type="OrthoDB" id="9775804at2"/>
<comment type="caution">
    <text evidence="2">The sequence shown here is derived from an EMBL/GenBank/DDBJ whole genome shotgun (WGS) entry which is preliminary data.</text>
</comment>
<feature type="domain" description="N-acetyltransferase" evidence="1">
    <location>
        <begin position="1"/>
        <end position="137"/>
    </location>
</feature>
<evidence type="ECO:0000259" key="1">
    <source>
        <dbReference type="PROSITE" id="PS51186"/>
    </source>
</evidence>
<sequence length="137" mass="15685">MVYLDSLDQITEDQLDSGFFDGWPNPPSVRNFYKILENSSYIQLALDVESNKVIGFINALSDQVLAAYIPLLEVIPAYKNQGIGTILVERMLEKLQDYYMIDLLCDEELQAYYTKRGLIKASGMMKRNYQNQSGIQV</sequence>
<dbReference type="SUPFAM" id="SSF55729">
    <property type="entry name" value="Acyl-CoA N-acyltransferases (Nat)"/>
    <property type="match status" value="1"/>
</dbReference>
<dbReference type="Pfam" id="PF00583">
    <property type="entry name" value="Acetyltransf_1"/>
    <property type="match status" value="1"/>
</dbReference>
<dbReference type="EMBL" id="SKFG01000002">
    <property type="protein sequence ID" value="TCZ80257.1"/>
    <property type="molecule type" value="Genomic_DNA"/>
</dbReference>
<protein>
    <submittedName>
        <fullName evidence="2">GNAT family N-acetyltransferase</fullName>
    </submittedName>
</protein>
<gene>
    <name evidence="2" type="ORF">E0485_04950</name>
</gene>
<accession>A0A4R4EKG3</accession>
<keyword evidence="2" id="KW-0808">Transferase</keyword>
<dbReference type="CDD" id="cd04301">
    <property type="entry name" value="NAT_SF"/>
    <property type="match status" value="1"/>
</dbReference>
<proteinExistence type="predicted"/>
<reference evidence="2 3" key="1">
    <citation type="submission" date="2019-03" db="EMBL/GenBank/DDBJ databases">
        <authorList>
            <person name="Kim M.K.M."/>
        </authorList>
    </citation>
    <scope>NUCLEOTIDE SEQUENCE [LARGE SCALE GENOMIC DNA]</scope>
    <source>
        <strain evidence="2 3">18JY21-1</strain>
    </source>
</reference>
<dbReference type="AlphaFoldDB" id="A0A4R4EKG3"/>
<name>A0A4R4EKG3_9BACL</name>
<dbReference type="PROSITE" id="PS51186">
    <property type="entry name" value="GNAT"/>
    <property type="match status" value="1"/>
</dbReference>
<evidence type="ECO:0000313" key="3">
    <source>
        <dbReference type="Proteomes" id="UP000295418"/>
    </source>
</evidence>